<evidence type="ECO:0000313" key="3">
    <source>
        <dbReference type="WBParaSite" id="Csp11.Scaffold629.g11154.t1"/>
    </source>
</evidence>
<organism evidence="2 3">
    <name type="scientific">Caenorhabditis tropicalis</name>
    <dbReference type="NCBI Taxonomy" id="1561998"/>
    <lineage>
        <taxon>Eukaryota</taxon>
        <taxon>Metazoa</taxon>
        <taxon>Ecdysozoa</taxon>
        <taxon>Nematoda</taxon>
        <taxon>Chromadorea</taxon>
        <taxon>Rhabditida</taxon>
        <taxon>Rhabditina</taxon>
        <taxon>Rhabditomorpha</taxon>
        <taxon>Rhabditoidea</taxon>
        <taxon>Rhabditidae</taxon>
        <taxon>Peloderinae</taxon>
        <taxon>Caenorhabditis</taxon>
    </lineage>
</organism>
<feature type="region of interest" description="Disordered" evidence="1">
    <location>
        <begin position="396"/>
        <end position="449"/>
    </location>
</feature>
<protein>
    <submittedName>
        <fullName evidence="3">Uncharacterized protein</fullName>
    </submittedName>
</protein>
<dbReference type="Proteomes" id="UP000095282">
    <property type="component" value="Unplaced"/>
</dbReference>
<evidence type="ECO:0000313" key="2">
    <source>
        <dbReference type="Proteomes" id="UP000095282"/>
    </source>
</evidence>
<reference evidence="3" key="1">
    <citation type="submission" date="2016-11" db="UniProtKB">
        <authorList>
            <consortium name="WormBaseParasite"/>
        </authorList>
    </citation>
    <scope>IDENTIFICATION</scope>
</reference>
<keyword evidence="2" id="KW-1185">Reference proteome</keyword>
<sequence>MAEPTSSNAMQSSSSSSESSAPSSPCEESVEFEILCEERLYDFACMARAKGLFSKVPPCHRKARIVVHEIAKFLDLDNRGFQNDPDYSVVYSVIRDLPNVKADKLHTKPGYSHIMGVLKEEFNNYSMLALQRGFKERGEIFQLIAHFPRVGLYLRRINTTRPYRYEGVTQTLEGCTHQHKEQRYILNDYEKAVLIDVPPSEPRKCAKCEERICQRALANLQIMARKMDEEPTDFSIDATINPFNFEKSFKIPKHLILNQPNTEYASLIDNMRGIWNCDIESVRLRERMFKNRLRQQKLTAMVNIYHEKSYGEQLDEVVKDINSIAEKVQEEDVKTNDFLLALKAGFQGNWEMIRKGLGTTTGLSSYERKIGRLQLKVEDLEASNAKLRRLYEAEKAKNRGEEASPNKQAKYSKDDKDRDDRKDRKDTLKRGFDDSKPSTSGYVPKRFRN</sequence>
<feature type="compositionally biased region" description="Basic and acidic residues" evidence="1">
    <location>
        <begin position="411"/>
        <end position="436"/>
    </location>
</feature>
<accession>A0A1I7TRW4</accession>
<dbReference type="AlphaFoldDB" id="A0A1I7TRW4"/>
<proteinExistence type="predicted"/>
<dbReference type="WBParaSite" id="Csp11.Scaffold629.g11154.t1">
    <property type="protein sequence ID" value="Csp11.Scaffold629.g11154.t1"/>
    <property type="gene ID" value="Csp11.Scaffold629.g11154"/>
</dbReference>
<feature type="region of interest" description="Disordered" evidence="1">
    <location>
        <begin position="1"/>
        <end position="25"/>
    </location>
</feature>
<evidence type="ECO:0000256" key="1">
    <source>
        <dbReference type="SAM" id="MobiDB-lite"/>
    </source>
</evidence>
<dbReference type="eggNOG" id="ENOG502RVSE">
    <property type="taxonomic scope" value="Eukaryota"/>
</dbReference>
<name>A0A1I7TRW4_9PELO</name>